<proteinExistence type="predicted"/>
<reference evidence="1 2" key="1">
    <citation type="submission" date="2012-05" db="EMBL/GenBank/DDBJ databases">
        <title>Finished chromosome of genome of Chamaesiphon sp. PCC 6605.</title>
        <authorList>
            <consortium name="US DOE Joint Genome Institute"/>
            <person name="Gugger M."/>
            <person name="Coursin T."/>
            <person name="Rippka R."/>
            <person name="Tandeau De Marsac N."/>
            <person name="Huntemann M."/>
            <person name="Wei C.-L."/>
            <person name="Han J."/>
            <person name="Detter J.C."/>
            <person name="Han C."/>
            <person name="Tapia R."/>
            <person name="Chen A."/>
            <person name="Kyrpides N."/>
            <person name="Mavromatis K."/>
            <person name="Markowitz V."/>
            <person name="Szeto E."/>
            <person name="Ivanova N."/>
            <person name="Pagani I."/>
            <person name="Pati A."/>
            <person name="Goodwin L."/>
            <person name="Nordberg H.P."/>
            <person name="Cantor M.N."/>
            <person name="Hua S.X."/>
            <person name="Woyke T."/>
            <person name="Kerfeld C.A."/>
        </authorList>
    </citation>
    <scope>NUCLEOTIDE SEQUENCE [LARGE SCALE GENOMIC DNA]</scope>
    <source>
        <strain evidence="2">ATCC 27169 / PCC 6605</strain>
    </source>
</reference>
<dbReference type="eggNOG" id="COG0457">
    <property type="taxonomic scope" value="Bacteria"/>
</dbReference>
<dbReference type="OrthoDB" id="486403at2"/>
<dbReference type="Proteomes" id="UP000010366">
    <property type="component" value="Chromosome"/>
</dbReference>
<dbReference type="EMBL" id="CP003600">
    <property type="protein sequence ID" value="AFY94197.1"/>
    <property type="molecule type" value="Genomic_DNA"/>
</dbReference>
<gene>
    <name evidence="1" type="ORF">Cha6605_3185</name>
</gene>
<accession>K9UGF1</accession>
<evidence type="ECO:0000313" key="2">
    <source>
        <dbReference type="Proteomes" id="UP000010366"/>
    </source>
</evidence>
<evidence type="ECO:0000313" key="1">
    <source>
        <dbReference type="EMBL" id="AFY94197.1"/>
    </source>
</evidence>
<keyword evidence="2" id="KW-1185">Reference proteome</keyword>
<sequence length="93" mass="10943">MSGAAIAICLGLCLLFFAWQQRHQLPIGKRGKSFSRQLRPQHPQLERKLLKLLGGNQNTAARLIQQSRLRNPDKPADWHWEKAIYDLERDRWR</sequence>
<dbReference type="KEGG" id="cmp:Cha6605_3185"/>
<dbReference type="AlphaFoldDB" id="K9UGF1"/>
<dbReference type="HOGENOM" id="CLU_176870_0_0_3"/>
<protein>
    <submittedName>
        <fullName evidence="1">Uncharacterized protein</fullName>
    </submittedName>
</protein>
<name>K9UGF1_CHAP6</name>
<organism evidence="1 2">
    <name type="scientific">Chamaesiphon minutus (strain ATCC 27169 / PCC 6605)</name>
    <dbReference type="NCBI Taxonomy" id="1173020"/>
    <lineage>
        <taxon>Bacteria</taxon>
        <taxon>Bacillati</taxon>
        <taxon>Cyanobacteriota</taxon>
        <taxon>Cyanophyceae</taxon>
        <taxon>Gomontiellales</taxon>
        <taxon>Chamaesiphonaceae</taxon>
        <taxon>Chamaesiphon</taxon>
    </lineage>
</organism>
<dbReference type="STRING" id="1173020.Cha6605_3185"/>
<dbReference type="RefSeq" id="WP_015160336.1">
    <property type="nucleotide sequence ID" value="NC_019697.1"/>
</dbReference>